<evidence type="ECO:0000256" key="1">
    <source>
        <dbReference type="ARBA" id="ARBA00008779"/>
    </source>
</evidence>
<evidence type="ECO:0000256" key="3">
    <source>
        <dbReference type="SAM" id="SignalP"/>
    </source>
</evidence>
<dbReference type="CDD" id="cd16031">
    <property type="entry name" value="G6S_like"/>
    <property type="match status" value="1"/>
</dbReference>
<dbReference type="Proteomes" id="UP001214250">
    <property type="component" value="Chromosome 2"/>
</dbReference>
<dbReference type="PROSITE" id="PS00149">
    <property type="entry name" value="SULFATASE_2"/>
    <property type="match status" value="1"/>
</dbReference>
<gene>
    <name evidence="5" type="ORF">PQO03_15570</name>
</gene>
<dbReference type="InterPro" id="IPR032506">
    <property type="entry name" value="SGSH_C"/>
</dbReference>
<name>A0ABY7W118_9BACT</name>
<dbReference type="RefSeq" id="WP_274154114.1">
    <property type="nucleotide sequence ID" value="NZ_CP117812.1"/>
</dbReference>
<keyword evidence="6" id="KW-1185">Reference proteome</keyword>
<sequence length="522" mass="60235">MSSLYRQVICLFMLICLGVSAKQKQPNILFIFSDDHSTNAIGAYGSKINKTPNIDRIADEGAVFEKSFCANSICQPSRASILTGTHSHINGVTYNGAHWNGNQTVFPRELKKAGYQTALIGKWHMHPNPTNEFDYWKVLVGSGGQGDYYNPEFMSIDKGKEQITGYCTDVVADESIKWLNQRDKKKPFLMMVQFKSPHVPRIPHPRYMKMYTEDIAEPATLNDNYKNRLEGASNAWMEINGQNEEVLAYFPPKNVDEKVNKKQAKHLDRMNPAQRKALLDAMDDQNREYYELKKSGAFDDPVQSRKLKYQFFIKNYLRCVQAIDDNVGRLLEWLEESGLEEDTIVIYSSDQSYFIGEHGWAEKRWMYEEALKMPFIIRWPGKIKAGSKPQAMIQNIDYAPTFIEAAGATVPSVFQGKSLIPIFSGDKEEIREAIYYHYYHHGAHNVPRHEGIRTERYKLINFYTNNEFELYDLKNDPNEVNSVANNPEYAEIKKKLLSQLKQQRQEFKVPESTFTAPWVYGK</sequence>
<dbReference type="InterPro" id="IPR017850">
    <property type="entry name" value="Alkaline_phosphatase_core_sf"/>
</dbReference>
<dbReference type="PANTHER" id="PTHR43108:SF6">
    <property type="entry name" value="N-SULPHOGLUCOSAMINE SULPHOHYDROLASE"/>
    <property type="match status" value="1"/>
</dbReference>
<comment type="similarity">
    <text evidence="1">Belongs to the sulfatase family.</text>
</comment>
<dbReference type="PANTHER" id="PTHR43108">
    <property type="entry name" value="N-ACETYLGLUCOSAMINE-6-SULFATASE FAMILY MEMBER"/>
    <property type="match status" value="1"/>
</dbReference>
<accession>A0ABY7W118</accession>
<proteinExistence type="inferred from homology"/>
<dbReference type="Gene3D" id="3.40.720.10">
    <property type="entry name" value="Alkaline Phosphatase, subunit A"/>
    <property type="match status" value="2"/>
</dbReference>
<organism evidence="5 6">
    <name type="scientific">Lentisphaera profundi</name>
    <dbReference type="NCBI Taxonomy" id="1658616"/>
    <lineage>
        <taxon>Bacteria</taxon>
        <taxon>Pseudomonadati</taxon>
        <taxon>Lentisphaerota</taxon>
        <taxon>Lentisphaeria</taxon>
        <taxon>Lentisphaerales</taxon>
        <taxon>Lentisphaeraceae</taxon>
        <taxon>Lentisphaera</taxon>
    </lineage>
</organism>
<dbReference type="InterPro" id="IPR024607">
    <property type="entry name" value="Sulfatase_CS"/>
</dbReference>
<keyword evidence="3" id="KW-0732">Signal</keyword>
<dbReference type="Pfam" id="PF16347">
    <property type="entry name" value="SGSH_C"/>
    <property type="match status" value="1"/>
</dbReference>
<evidence type="ECO:0000259" key="4">
    <source>
        <dbReference type="Pfam" id="PF16347"/>
    </source>
</evidence>
<reference evidence="5 6" key="1">
    <citation type="submission" date="2023-02" db="EMBL/GenBank/DDBJ databases">
        <title>Genome sequence of Lentisphaera profundi SAORIC-696.</title>
        <authorList>
            <person name="Kim e."/>
            <person name="Cho J.-C."/>
            <person name="Choi A."/>
            <person name="Kang I."/>
        </authorList>
    </citation>
    <scope>NUCLEOTIDE SEQUENCE [LARGE SCALE GENOMIC DNA]</scope>
    <source>
        <strain evidence="5 6">SAORIC-696</strain>
    </source>
</reference>
<feature type="domain" description="N-sulphoglucosamine sulphohydrolase C-terminal" evidence="4">
    <location>
        <begin position="356"/>
        <end position="505"/>
    </location>
</feature>
<dbReference type="SUPFAM" id="SSF53649">
    <property type="entry name" value="Alkaline phosphatase-like"/>
    <property type="match status" value="1"/>
</dbReference>
<evidence type="ECO:0000313" key="5">
    <source>
        <dbReference type="EMBL" id="WDE99254.1"/>
    </source>
</evidence>
<protein>
    <submittedName>
        <fullName evidence="5">Sulfatase</fullName>
    </submittedName>
</protein>
<dbReference type="EMBL" id="CP117812">
    <property type="protein sequence ID" value="WDE99254.1"/>
    <property type="molecule type" value="Genomic_DNA"/>
</dbReference>
<evidence type="ECO:0000256" key="2">
    <source>
        <dbReference type="ARBA" id="ARBA00022801"/>
    </source>
</evidence>
<feature type="chain" id="PRO_5046644336" evidence="3">
    <location>
        <begin position="22"/>
        <end position="522"/>
    </location>
</feature>
<feature type="signal peptide" evidence="3">
    <location>
        <begin position="1"/>
        <end position="21"/>
    </location>
</feature>
<evidence type="ECO:0000313" key="6">
    <source>
        <dbReference type="Proteomes" id="UP001214250"/>
    </source>
</evidence>
<keyword evidence="2" id="KW-0378">Hydrolase</keyword>